<evidence type="ECO:0000313" key="1">
    <source>
        <dbReference type="EMBL" id="GAA0735839.1"/>
    </source>
</evidence>
<protein>
    <submittedName>
        <fullName evidence="1">Sigma factor-like helix-turn-helix DNA-binding protein</fullName>
    </submittedName>
</protein>
<keyword evidence="2" id="KW-1185">Reference proteome</keyword>
<dbReference type="InterPro" id="IPR013324">
    <property type="entry name" value="RNA_pol_sigma_r3/r4-like"/>
</dbReference>
<accession>A0ABP3UQ02</accession>
<dbReference type="Proteomes" id="UP001501510">
    <property type="component" value="Unassembled WGS sequence"/>
</dbReference>
<comment type="caution">
    <text evidence="1">The sequence shown here is derived from an EMBL/GenBank/DDBJ whole genome shotgun (WGS) entry which is preliminary data.</text>
</comment>
<reference evidence="2" key="1">
    <citation type="journal article" date="2019" name="Int. J. Syst. Evol. Microbiol.">
        <title>The Global Catalogue of Microorganisms (GCM) 10K type strain sequencing project: providing services to taxonomists for standard genome sequencing and annotation.</title>
        <authorList>
            <consortium name="The Broad Institute Genomics Platform"/>
            <consortium name="The Broad Institute Genome Sequencing Center for Infectious Disease"/>
            <person name="Wu L."/>
            <person name="Ma J."/>
        </authorList>
    </citation>
    <scope>NUCLEOTIDE SEQUENCE [LARGE SCALE GENOMIC DNA]</scope>
    <source>
        <strain evidence="2">JCM 1407</strain>
    </source>
</reference>
<proteinExistence type="predicted"/>
<dbReference type="SUPFAM" id="SSF88659">
    <property type="entry name" value="Sigma3 and sigma4 domains of RNA polymerase sigma factors"/>
    <property type="match status" value="1"/>
</dbReference>
<sequence length="147" mass="17822">MEENKFKTIETYLYNYKDVDILNQLVDIKIKKLKNDINLRAIGYEEKTGPTNKFNSDVENEVIRREKYVQKEIELLQREKENRINEKELIDKIMELLEYEEKKLVELRYFSKPTRSWNSIAQELNQSVDNCIKVRRKIINKMSQLLF</sequence>
<organism evidence="1 2">
    <name type="scientific">Clostridium oceanicum</name>
    <dbReference type="NCBI Taxonomy" id="1543"/>
    <lineage>
        <taxon>Bacteria</taxon>
        <taxon>Bacillati</taxon>
        <taxon>Bacillota</taxon>
        <taxon>Clostridia</taxon>
        <taxon>Eubacteriales</taxon>
        <taxon>Clostridiaceae</taxon>
        <taxon>Clostridium</taxon>
    </lineage>
</organism>
<gene>
    <name evidence="1" type="ORF">GCM10008906_10070</name>
</gene>
<dbReference type="EMBL" id="BAAACG010000006">
    <property type="protein sequence ID" value="GAA0735839.1"/>
    <property type="molecule type" value="Genomic_DNA"/>
</dbReference>
<name>A0ABP3UQ02_9CLOT</name>
<evidence type="ECO:0000313" key="2">
    <source>
        <dbReference type="Proteomes" id="UP001501510"/>
    </source>
</evidence>
<dbReference type="RefSeq" id="WP_343759473.1">
    <property type="nucleotide sequence ID" value="NZ_BAAACG010000006.1"/>
</dbReference>